<dbReference type="OrthoDB" id="770764at2759"/>
<proteinExistence type="predicted"/>
<dbReference type="SUPFAM" id="SSF101148">
    <property type="entry name" value="Plant invertase/pectin methylesterase inhibitor"/>
    <property type="match status" value="1"/>
</dbReference>
<evidence type="ECO:0000256" key="1">
    <source>
        <dbReference type="SAM" id="SignalP"/>
    </source>
</evidence>
<evidence type="ECO:0000259" key="2">
    <source>
        <dbReference type="SMART" id="SM00856"/>
    </source>
</evidence>
<dbReference type="Pfam" id="PF04043">
    <property type="entry name" value="PMEI"/>
    <property type="match status" value="1"/>
</dbReference>
<dbReference type="GO" id="GO:0004857">
    <property type="term" value="F:enzyme inhibitor activity"/>
    <property type="evidence" value="ECO:0007669"/>
    <property type="project" value="InterPro"/>
</dbReference>
<dbReference type="Gene3D" id="1.20.140.40">
    <property type="entry name" value="Invertase/pectin methylesterase inhibitor family protein"/>
    <property type="match status" value="1"/>
</dbReference>
<dbReference type="GeneID" id="111019778"/>
<evidence type="ECO:0000313" key="4">
    <source>
        <dbReference type="RefSeq" id="XP_022151923.1"/>
    </source>
</evidence>
<organism evidence="3 4">
    <name type="scientific">Momordica charantia</name>
    <name type="common">Bitter gourd</name>
    <name type="synonym">Balsam pear</name>
    <dbReference type="NCBI Taxonomy" id="3673"/>
    <lineage>
        <taxon>Eukaryota</taxon>
        <taxon>Viridiplantae</taxon>
        <taxon>Streptophyta</taxon>
        <taxon>Embryophyta</taxon>
        <taxon>Tracheophyta</taxon>
        <taxon>Spermatophyta</taxon>
        <taxon>Magnoliopsida</taxon>
        <taxon>eudicotyledons</taxon>
        <taxon>Gunneridae</taxon>
        <taxon>Pentapetalae</taxon>
        <taxon>rosids</taxon>
        <taxon>fabids</taxon>
        <taxon>Cucurbitales</taxon>
        <taxon>Cucurbitaceae</taxon>
        <taxon>Momordiceae</taxon>
        <taxon>Momordica</taxon>
    </lineage>
</organism>
<name>A0A6J1DDH2_MOMCH</name>
<dbReference type="CDD" id="cd15800">
    <property type="entry name" value="PMEI-like_2"/>
    <property type="match status" value="1"/>
</dbReference>
<evidence type="ECO:0000313" key="3">
    <source>
        <dbReference type="Proteomes" id="UP000504603"/>
    </source>
</evidence>
<keyword evidence="1" id="KW-0732">Signal</keyword>
<dbReference type="KEGG" id="mcha:111019778"/>
<feature type="signal peptide" evidence="1">
    <location>
        <begin position="1"/>
        <end position="23"/>
    </location>
</feature>
<protein>
    <submittedName>
        <fullName evidence="4">Uncharacterized protein LOC111019778</fullName>
    </submittedName>
</protein>
<dbReference type="AlphaFoldDB" id="A0A6J1DDH2"/>
<dbReference type="Proteomes" id="UP000504603">
    <property type="component" value="Unplaced"/>
</dbReference>
<accession>A0A6J1DDH2</accession>
<dbReference type="InterPro" id="IPR006501">
    <property type="entry name" value="Pectinesterase_inhib_dom"/>
</dbReference>
<dbReference type="SMART" id="SM00856">
    <property type="entry name" value="PMEI"/>
    <property type="match status" value="1"/>
</dbReference>
<reference evidence="4" key="1">
    <citation type="submission" date="2025-08" db="UniProtKB">
        <authorList>
            <consortium name="RefSeq"/>
        </authorList>
    </citation>
    <scope>IDENTIFICATION</scope>
    <source>
        <strain evidence="4">OHB3-1</strain>
    </source>
</reference>
<dbReference type="NCBIfam" id="TIGR01614">
    <property type="entry name" value="PME_inhib"/>
    <property type="match status" value="1"/>
</dbReference>
<gene>
    <name evidence="4" type="primary">LOC111019778</name>
</gene>
<dbReference type="RefSeq" id="XP_022151923.1">
    <property type="nucleotide sequence ID" value="XM_022296231.1"/>
</dbReference>
<keyword evidence="3" id="KW-1185">Reference proteome</keyword>
<dbReference type="InterPro" id="IPR035513">
    <property type="entry name" value="Invertase/methylesterase_inhib"/>
</dbReference>
<sequence length="158" mass="16500">MGAKNLVCLSLVFLAAAMAQTHAADICAKADHVALCRSMAKGVGNNPVAATRAGIEKLITATKLAREASIKSGRSGALGVCKETYANAISELKTGLDYLQKKDKDSLNIELSGAMTDYTTCDDAIAESGVVGKAVGVLKNDRMLLRMASTCLYLATLT</sequence>
<feature type="domain" description="Pectinesterase inhibitor" evidence="2">
    <location>
        <begin position="18"/>
        <end position="154"/>
    </location>
</feature>
<feature type="chain" id="PRO_5026714817" evidence="1">
    <location>
        <begin position="24"/>
        <end position="158"/>
    </location>
</feature>